<gene>
    <name evidence="1" type="ORF">I8Y21_005097</name>
</gene>
<proteinExistence type="predicted"/>
<protein>
    <submittedName>
        <fullName evidence="1">Uncharacterized protein</fullName>
    </submittedName>
</protein>
<organism evidence="1 2">
    <name type="scientific">Klebsiella oxytoca</name>
    <dbReference type="NCBI Taxonomy" id="571"/>
    <lineage>
        <taxon>Bacteria</taxon>
        <taxon>Pseudomonadati</taxon>
        <taxon>Pseudomonadota</taxon>
        <taxon>Gammaproteobacteria</taxon>
        <taxon>Enterobacterales</taxon>
        <taxon>Enterobacteriaceae</taxon>
        <taxon>Klebsiella/Raoultella group</taxon>
        <taxon>Klebsiella</taxon>
    </lineage>
</organism>
<sequence>MTIKLTEEANPREMLDIHRVEFRVNCWNVRDGVYCTRAYRMTIKDGMFEKDVVYDKGRWKKWHASKSVSGYDAEGGRGNWRLYGPKQEKLMAPLFTSAQRCCVIVDENKGRKDD</sequence>
<reference evidence="1" key="1">
    <citation type="journal article" date="2018" name="Genome Biol.">
        <title>SKESA: strategic k-mer extension for scrupulous assemblies.</title>
        <authorList>
            <person name="Souvorov A."/>
            <person name="Agarwala R."/>
            <person name="Lipman D.J."/>
        </authorList>
    </citation>
    <scope>NUCLEOTIDE SEQUENCE</scope>
    <source>
        <strain evidence="1">R404</strain>
    </source>
</reference>
<dbReference type="Proteomes" id="UP000856143">
    <property type="component" value="Unassembled WGS sequence"/>
</dbReference>
<dbReference type="EMBL" id="DACSEO010000093">
    <property type="protein sequence ID" value="HAT1684315.1"/>
    <property type="molecule type" value="Genomic_DNA"/>
</dbReference>
<evidence type="ECO:0000313" key="1">
    <source>
        <dbReference type="EMBL" id="HAT1684315.1"/>
    </source>
</evidence>
<comment type="caution">
    <text evidence="1">The sequence shown here is derived from an EMBL/GenBank/DDBJ whole genome shotgun (WGS) entry which is preliminary data.</text>
</comment>
<evidence type="ECO:0000313" key="2">
    <source>
        <dbReference type="Proteomes" id="UP000856143"/>
    </source>
</evidence>
<reference evidence="1" key="2">
    <citation type="submission" date="2020-11" db="EMBL/GenBank/DDBJ databases">
        <authorList>
            <consortium name="NCBI Pathogen Detection Project"/>
        </authorList>
    </citation>
    <scope>NUCLEOTIDE SEQUENCE</scope>
    <source>
        <strain evidence="1">R404</strain>
    </source>
</reference>
<dbReference type="RefSeq" id="WP_126488880.1">
    <property type="nucleotide sequence ID" value="NZ_CABIZQ010000004.1"/>
</dbReference>
<accession>A0AAN5LC76</accession>
<name>A0AAN5LC76_KLEOX</name>
<dbReference type="AlphaFoldDB" id="A0AAN5LC76"/>